<evidence type="ECO:0000259" key="2">
    <source>
        <dbReference type="Pfam" id="PF24888"/>
    </source>
</evidence>
<dbReference type="OMA" id="QGKYCSI"/>
<feature type="domain" description="DUF7741" evidence="2">
    <location>
        <begin position="134"/>
        <end position="209"/>
    </location>
</feature>
<organism evidence="3 4">
    <name type="scientific">Caenorhabditis japonica</name>
    <dbReference type="NCBI Taxonomy" id="281687"/>
    <lineage>
        <taxon>Eukaryota</taxon>
        <taxon>Metazoa</taxon>
        <taxon>Ecdysozoa</taxon>
        <taxon>Nematoda</taxon>
        <taxon>Chromadorea</taxon>
        <taxon>Rhabditida</taxon>
        <taxon>Rhabditina</taxon>
        <taxon>Rhabditomorpha</taxon>
        <taxon>Rhabditoidea</taxon>
        <taxon>Rhabditidae</taxon>
        <taxon>Peloderinae</taxon>
        <taxon>Caenorhabditis</taxon>
    </lineage>
</organism>
<proteinExistence type="predicted"/>
<dbReference type="AlphaFoldDB" id="A0A8R1I687"/>
<keyword evidence="4" id="KW-1185">Reference proteome</keyword>
<feature type="chain" id="PRO_5035743245" description="DUF7741 domain-containing protein" evidence="1">
    <location>
        <begin position="21"/>
        <end position="318"/>
    </location>
</feature>
<evidence type="ECO:0000313" key="4">
    <source>
        <dbReference type="Proteomes" id="UP000005237"/>
    </source>
</evidence>
<reference evidence="3" key="2">
    <citation type="submission" date="2022-06" db="UniProtKB">
        <authorList>
            <consortium name="EnsemblMetazoa"/>
        </authorList>
    </citation>
    <scope>IDENTIFICATION</scope>
    <source>
        <strain evidence="3">DF5081</strain>
    </source>
</reference>
<feature type="signal peptide" evidence="1">
    <location>
        <begin position="1"/>
        <end position="20"/>
    </location>
</feature>
<dbReference type="Proteomes" id="UP000005237">
    <property type="component" value="Unassembled WGS sequence"/>
</dbReference>
<sequence>MPNPFQLLIFLAAFSKTVHGSVICYECHANSTEIGKFCSIDKLCTGTSCYFSLSSDSSWSAGCSDTLSTNANITCNAGSDSSSCSCNSDFCNSFAKSESAIRNSLKTAKFSWIGTKKNNDKNNEISLTLPDRGLVHCEECGSVTVNNQSVTIPCDSNHTCQGNYCVSVRGESPYSYCGGVWDVEKAPACYLNGNEPEMCICSMHMCNELLEPAPIMTTTAALGDPTLATFATFAPVTQTAATEVIVTATTQKPTTKRKCKNSKLSPNDQAVFMGEKLKNVIMGGFGSDDGAVQNFEDDINDHICNYSDGEEEDAAAAK</sequence>
<evidence type="ECO:0000313" key="3">
    <source>
        <dbReference type="EnsemblMetazoa" id="CJA19450.1"/>
    </source>
</evidence>
<keyword evidence="1" id="KW-0732">Signal</keyword>
<dbReference type="Pfam" id="PF24888">
    <property type="entry name" value="DUF7741"/>
    <property type="match status" value="1"/>
</dbReference>
<reference evidence="4" key="1">
    <citation type="submission" date="2010-08" db="EMBL/GenBank/DDBJ databases">
        <authorList>
            <consortium name="Caenorhabditis japonica Sequencing Consortium"/>
            <person name="Wilson R.K."/>
        </authorList>
    </citation>
    <scope>NUCLEOTIDE SEQUENCE [LARGE SCALE GENOMIC DNA]</scope>
    <source>
        <strain evidence="4">DF5081</strain>
    </source>
</reference>
<dbReference type="EnsemblMetazoa" id="CJA19450.1">
    <property type="protein sequence ID" value="CJA19450.1"/>
    <property type="gene ID" value="WBGene00138654"/>
</dbReference>
<dbReference type="InterPro" id="IPR056643">
    <property type="entry name" value="DUF7741"/>
</dbReference>
<accession>A0A8R1I687</accession>
<name>A0A8R1I687_CAEJA</name>
<evidence type="ECO:0000256" key="1">
    <source>
        <dbReference type="SAM" id="SignalP"/>
    </source>
</evidence>
<protein>
    <recommendedName>
        <fullName evidence="2">DUF7741 domain-containing protein</fullName>
    </recommendedName>
</protein>